<dbReference type="InterPro" id="IPR000331">
    <property type="entry name" value="Rap/Ran_GAP_dom"/>
</dbReference>
<dbReference type="Proteomes" id="UP000014680">
    <property type="component" value="Unassembled WGS sequence"/>
</dbReference>
<feature type="compositionally biased region" description="Pro residues" evidence="2">
    <location>
        <begin position="38"/>
        <end position="63"/>
    </location>
</feature>
<dbReference type="SUPFAM" id="SSF111347">
    <property type="entry name" value="Rap/Ran-GAP"/>
    <property type="match status" value="1"/>
</dbReference>
<dbReference type="GO" id="GO:0005737">
    <property type="term" value="C:cytoplasm"/>
    <property type="evidence" value="ECO:0007669"/>
    <property type="project" value="TreeGrafter"/>
</dbReference>
<reference evidence="4 5" key="1">
    <citation type="submission" date="2012-10" db="EMBL/GenBank/DDBJ databases">
        <authorList>
            <person name="Zafar N."/>
            <person name="Inman J."/>
            <person name="Hall N."/>
            <person name="Lorenzi H."/>
            <person name="Caler E."/>
        </authorList>
    </citation>
    <scope>NUCLEOTIDE SEQUENCE [LARGE SCALE GENOMIC DNA]</scope>
    <source>
        <strain evidence="4 5">IP1</strain>
    </source>
</reference>
<dbReference type="AlphaFoldDB" id="A0A0A1UFN3"/>
<dbReference type="PROSITE" id="PS50085">
    <property type="entry name" value="RAPGAP"/>
    <property type="match status" value="1"/>
</dbReference>
<evidence type="ECO:0000313" key="5">
    <source>
        <dbReference type="Proteomes" id="UP000014680"/>
    </source>
</evidence>
<dbReference type="GO" id="GO:0051056">
    <property type="term" value="P:regulation of small GTPase mediated signal transduction"/>
    <property type="evidence" value="ECO:0007669"/>
    <property type="project" value="InterPro"/>
</dbReference>
<dbReference type="PANTHER" id="PTHR15711">
    <property type="entry name" value="RAP GTPASE-ACTIVATING PROTEIN"/>
    <property type="match status" value="1"/>
</dbReference>
<feature type="domain" description="Rap-GAP" evidence="3">
    <location>
        <begin position="428"/>
        <end position="646"/>
    </location>
</feature>
<organism evidence="4 5">
    <name type="scientific">Entamoeba invadens IP1</name>
    <dbReference type="NCBI Taxonomy" id="370355"/>
    <lineage>
        <taxon>Eukaryota</taxon>
        <taxon>Amoebozoa</taxon>
        <taxon>Evosea</taxon>
        <taxon>Archamoebae</taxon>
        <taxon>Mastigamoebida</taxon>
        <taxon>Entamoebidae</taxon>
        <taxon>Entamoeba</taxon>
    </lineage>
</organism>
<accession>A0A0A1UFN3</accession>
<protein>
    <submittedName>
        <fullName evidence="4">Rap GTPase-activating protein, putative</fullName>
    </submittedName>
</protein>
<feature type="compositionally biased region" description="Polar residues" evidence="2">
    <location>
        <begin position="108"/>
        <end position="120"/>
    </location>
</feature>
<evidence type="ECO:0000256" key="2">
    <source>
        <dbReference type="SAM" id="MobiDB-lite"/>
    </source>
</evidence>
<dbReference type="GO" id="GO:0005096">
    <property type="term" value="F:GTPase activator activity"/>
    <property type="evidence" value="ECO:0007669"/>
    <property type="project" value="UniProtKB-KW"/>
</dbReference>
<feature type="region of interest" description="Disordered" evidence="2">
    <location>
        <begin position="33"/>
        <end position="64"/>
    </location>
</feature>
<keyword evidence="1" id="KW-0343">GTPase activation</keyword>
<dbReference type="OrthoDB" id="2499658at2759"/>
<evidence type="ECO:0000256" key="1">
    <source>
        <dbReference type="ARBA" id="ARBA00022468"/>
    </source>
</evidence>
<evidence type="ECO:0000259" key="3">
    <source>
        <dbReference type="PROSITE" id="PS50085"/>
    </source>
</evidence>
<gene>
    <name evidence="4" type="ORF">EIN_372110</name>
</gene>
<feature type="region of interest" description="Disordered" evidence="2">
    <location>
        <begin position="108"/>
        <end position="184"/>
    </location>
</feature>
<dbReference type="VEuPathDB" id="AmoebaDB:EIN_372110"/>
<dbReference type="InterPro" id="IPR050989">
    <property type="entry name" value="Rap1_Ran_GAP"/>
</dbReference>
<proteinExistence type="predicted"/>
<name>A0A0A1UFN3_ENTIV</name>
<dbReference type="EMBL" id="KB206332">
    <property type="protein sequence ID" value="ELP92789.1"/>
    <property type="molecule type" value="Genomic_DNA"/>
</dbReference>
<feature type="compositionally biased region" description="Basic and acidic residues" evidence="2">
    <location>
        <begin position="155"/>
        <end position="166"/>
    </location>
</feature>
<evidence type="ECO:0000313" key="4">
    <source>
        <dbReference type="EMBL" id="ELP92789.1"/>
    </source>
</evidence>
<keyword evidence="5" id="KW-1185">Reference proteome</keyword>
<dbReference type="InterPro" id="IPR035974">
    <property type="entry name" value="Rap/Ran-GAP_sf"/>
</dbReference>
<feature type="compositionally biased region" description="Basic and acidic residues" evidence="2">
    <location>
        <begin position="175"/>
        <end position="184"/>
    </location>
</feature>
<dbReference type="Pfam" id="PF02145">
    <property type="entry name" value="Rap_GAP"/>
    <property type="match status" value="1"/>
</dbReference>
<dbReference type="KEGG" id="eiv:EIN_372110"/>
<dbReference type="RefSeq" id="XP_004259560.1">
    <property type="nucleotide sequence ID" value="XM_004259512.1"/>
</dbReference>
<dbReference type="GeneID" id="14891708"/>
<dbReference type="PANTHER" id="PTHR15711:SF22">
    <property type="entry name" value="RAP-GAP DOMAIN-CONTAINING PROTEIN"/>
    <property type="match status" value="1"/>
</dbReference>
<sequence length="651" mass="74001">MNQTTLRVKIVDQIFNTANLKTKVHVDFRLLNQHIPPKKTPPPPPKKPLPLAPTKIPPPPLKLPPQRLKLDVQKIKQNVPPPNEQVVQTNEVTKTILPCPNRQSSLQNLHTEQMESSTPLSPKVGDPSPLSSSKQDKRQKRKKSLMSFSTTHLSTLKEKSAKKETETPEISSLNVEKHNKTPKTERNSFVRKFFKMPKKSQNVDTLDISEPIGFKNVISAQSASSENLLSKFDSNGELPQIPLPRPLSLLNKKEVTSAQEYFSLVEEMKSKTLNFDDWSSPVVPKETWYTQHETLPLGWEKNSLVLPEVLSNGFCIEAGSGFTSLKTGLKEYYIVNITADFKFFNRFIKGNPLSIHFILKDEPVVFSVIPGQCDGFRRGMIISKRGIIRCLIPEEVNSLKQFHEAFPDNTKSSNILRVSDKPTFETEIAKFEDMMSVCSYKFGVLYCQSNQSNEDEMFRNTEGCPAYEKFLGLLAQKIELKGFPKFKGGLDVNNGETGTYSYFTEFLCYQIMFHVSTLLPDVKSDEQRVDKKRHLGNDVVVLVFKEKGETTEYFDPRCFTSHFTHVFVVVTPDVNDESNNGYTITVVCKSSVSPFPPFMKSSHFEHNEETRNFLLRKLINGGRMAEMAPSFETSMAKGRNDQLKMLLREVK</sequence>
<dbReference type="Gene3D" id="3.40.50.11210">
    <property type="entry name" value="Rap/Ran-GAP"/>
    <property type="match status" value="1"/>
</dbReference>